<keyword evidence="7" id="KW-1185">Reference proteome</keyword>
<dbReference type="InterPro" id="IPR053888">
    <property type="entry name" value="MRM3-like_sub_bind"/>
</dbReference>
<dbReference type="InterPro" id="IPR029064">
    <property type="entry name" value="Ribosomal_eL30-like_sf"/>
</dbReference>
<dbReference type="InterPro" id="IPR051259">
    <property type="entry name" value="rRNA_Methyltransferase"/>
</dbReference>
<dbReference type="PANTHER" id="PTHR43191:SF2">
    <property type="entry name" value="RRNA METHYLTRANSFERASE 3, MITOCHONDRIAL"/>
    <property type="match status" value="1"/>
</dbReference>
<feature type="domain" description="MRM3-like substrate binding" evidence="5">
    <location>
        <begin position="14"/>
        <end position="65"/>
    </location>
</feature>
<dbReference type="AlphaFoldDB" id="A0A5C5Y5F2"/>
<dbReference type="EC" id="2.1.1.185" evidence="6"/>
<dbReference type="InterPro" id="IPR001537">
    <property type="entry name" value="SpoU_MeTrfase"/>
</dbReference>
<dbReference type="Pfam" id="PF22435">
    <property type="entry name" value="MRM3-like_sub_bind"/>
    <property type="match status" value="1"/>
</dbReference>
<dbReference type="RefSeq" id="WP_146439288.1">
    <property type="nucleotide sequence ID" value="NZ_SJPL01000001.1"/>
</dbReference>
<dbReference type="Proteomes" id="UP000317238">
    <property type="component" value="Unassembled WGS sequence"/>
</dbReference>
<name>A0A5C5Y5F2_9PLAN</name>
<organism evidence="6 7">
    <name type="scientific">Crateriforma conspicua</name>
    <dbReference type="NCBI Taxonomy" id="2527996"/>
    <lineage>
        <taxon>Bacteria</taxon>
        <taxon>Pseudomonadati</taxon>
        <taxon>Planctomycetota</taxon>
        <taxon>Planctomycetia</taxon>
        <taxon>Planctomycetales</taxon>
        <taxon>Planctomycetaceae</taxon>
        <taxon>Crateriforma</taxon>
    </lineage>
</organism>
<evidence type="ECO:0000256" key="3">
    <source>
        <dbReference type="ARBA" id="ARBA00022679"/>
    </source>
</evidence>
<comment type="caution">
    <text evidence="6">The sequence shown here is derived from an EMBL/GenBank/DDBJ whole genome shotgun (WGS) entry which is preliminary data.</text>
</comment>
<dbReference type="InterPro" id="IPR029026">
    <property type="entry name" value="tRNA_m1G_MTases_N"/>
</dbReference>
<evidence type="ECO:0000256" key="2">
    <source>
        <dbReference type="ARBA" id="ARBA00022603"/>
    </source>
</evidence>
<accession>A0A5C5Y5F2</accession>
<evidence type="ECO:0000259" key="5">
    <source>
        <dbReference type="Pfam" id="PF22435"/>
    </source>
</evidence>
<dbReference type="Gene3D" id="3.30.1330.30">
    <property type="match status" value="1"/>
</dbReference>
<feature type="domain" description="tRNA/rRNA methyltransferase SpoU type" evidence="4">
    <location>
        <begin position="150"/>
        <end position="291"/>
    </location>
</feature>
<evidence type="ECO:0000313" key="7">
    <source>
        <dbReference type="Proteomes" id="UP000317238"/>
    </source>
</evidence>
<evidence type="ECO:0000259" key="4">
    <source>
        <dbReference type="Pfam" id="PF00588"/>
    </source>
</evidence>
<evidence type="ECO:0000313" key="6">
    <source>
        <dbReference type="EMBL" id="TWT70354.1"/>
    </source>
</evidence>
<dbReference type="EMBL" id="SJPL01000001">
    <property type="protein sequence ID" value="TWT70354.1"/>
    <property type="molecule type" value="Genomic_DNA"/>
</dbReference>
<gene>
    <name evidence="6" type="primary">rlmB_1</name>
    <name evidence="6" type="ORF">Pan14r_26590</name>
</gene>
<dbReference type="GO" id="GO:0032259">
    <property type="term" value="P:methylation"/>
    <property type="evidence" value="ECO:0007669"/>
    <property type="project" value="UniProtKB-KW"/>
</dbReference>
<dbReference type="PANTHER" id="PTHR43191">
    <property type="entry name" value="RRNA METHYLTRANSFERASE 3"/>
    <property type="match status" value="1"/>
</dbReference>
<reference evidence="6 7" key="1">
    <citation type="submission" date="2019-02" db="EMBL/GenBank/DDBJ databases">
        <title>Deep-cultivation of Planctomycetes and their phenomic and genomic characterization uncovers novel biology.</title>
        <authorList>
            <person name="Wiegand S."/>
            <person name="Jogler M."/>
            <person name="Boedeker C."/>
            <person name="Pinto D."/>
            <person name="Vollmers J."/>
            <person name="Rivas-Marin E."/>
            <person name="Kohn T."/>
            <person name="Peeters S.H."/>
            <person name="Heuer A."/>
            <person name="Rast P."/>
            <person name="Oberbeckmann S."/>
            <person name="Bunk B."/>
            <person name="Jeske O."/>
            <person name="Meyerdierks A."/>
            <person name="Storesund J.E."/>
            <person name="Kallscheuer N."/>
            <person name="Luecker S."/>
            <person name="Lage O.M."/>
            <person name="Pohl T."/>
            <person name="Merkel B.J."/>
            <person name="Hornburger P."/>
            <person name="Mueller R.-W."/>
            <person name="Bruemmer F."/>
            <person name="Labrenz M."/>
            <person name="Spormann A.M."/>
            <person name="Op Den Camp H."/>
            <person name="Overmann J."/>
            <person name="Amann R."/>
            <person name="Jetten M.S.M."/>
            <person name="Mascher T."/>
            <person name="Medema M.H."/>
            <person name="Devos D.P."/>
            <person name="Kaster A.-K."/>
            <person name="Ovreas L."/>
            <person name="Rohde M."/>
            <person name="Galperin M.Y."/>
            <person name="Jogler C."/>
        </authorList>
    </citation>
    <scope>NUCLEOTIDE SEQUENCE [LARGE SCALE GENOMIC DNA]</scope>
    <source>
        <strain evidence="6 7">Pan14r</strain>
    </source>
</reference>
<dbReference type="GO" id="GO:0006396">
    <property type="term" value="P:RNA processing"/>
    <property type="evidence" value="ECO:0007669"/>
    <property type="project" value="InterPro"/>
</dbReference>
<proteinExistence type="inferred from homology"/>
<protein>
    <submittedName>
        <fullName evidence="6">23S rRNA (Guanosine-2'-O-)-methyltransferase RlmB</fullName>
        <ecNumber evidence="6">2.1.1.185</ecNumber>
    </submittedName>
</protein>
<dbReference type="Pfam" id="PF00588">
    <property type="entry name" value="SpoU_methylase"/>
    <property type="match status" value="1"/>
</dbReference>
<dbReference type="Gene3D" id="3.40.1280.10">
    <property type="match status" value="1"/>
</dbReference>
<dbReference type="GO" id="GO:0003723">
    <property type="term" value="F:RNA binding"/>
    <property type="evidence" value="ECO:0007669"/>
    <property type="project" value="InterPro"/>
</dbReference>
<keyword evidence="2 6" id="KW-0489">Methyltransferase</keyword>
<dbReference type="SUPFAM" id="SSF75217">
    <property type="entry name" value="alpha/beta knot"/>
    <property type="match status" value="1"/>
</dbReference>
<dbReference type="GO" id="GO:0008173">
    <property type="term" value="F:RNA methyltransferase activity"/>
    <property type="evidence" value="ECO:0007669"/>
    <property type="project" value="InterPro"/>
</dbReference>
<comment type="similarity">
    <text evidence="1">Belongs to the class IV-like SAM-binding methyltransferase superfamily. RNA methyltransferase TrmH family.</text>
</comment>
<dbReference type="SUPFAM" id="SSF55315">
    <property type="entry name" value="L30e-like"/>
    <property type="match status" value="1"/>
</dbReference>
<keyword evidence="3 6" id="KW-0808">Transferase</keyword>
<evidence type="ECO:0000256" key="1">
    <source>
        <dbReference type="ARBA" id="ARBA00007228"/>
    </source>
</evidence>
<dbReference type="InterPro" id="IPR029028">
    <property type="entry name" value="Alpha/beta_knot_MTases"/>
</dbReference>
<dbReference type="OrthoDB" id="9794400at2"/>
<sequence length="301" mass="32087">MTSSTRPILRSHANPTIRRLVRLRDNRRRRQSGRFLIDGWRETAAAVQSGLCPEAVYVSANPGSDSGKQADAAASDMVSATGEAAWSDWLPGDEFDLDARTVLKATPIIQPVSPAVMSRISYGQNARGAVAEFLQPDWSLSRLDLPASPLLLVLDSIEKPGNLGAVFRSADAAGVDAILITGESVDPFNANAIRSSLGTLFTVPAAVADRDQVAEFLNSRNILAYAARVEAAELLWECDLTGPVAVVLGSEAKGLGNHWRSCGGHPVRGIRIPMSGSTDSLNLSISAAVIAFEAARRRQSE</sequence>